<dbReference type="EMBL" id="RQYF01000038">
    <property type="protein sequence ID" value="RRD90251.1"/>
    <property type="molecule type" value="Genomic_DNA"/>
</dbReference>
<dbReference type="Proteomes" id="UP000279562">
    <property type="component" value="Unassembled WGS sequence"/>
</dbReference>
<dbReference type="SUPFAM" id="SSF53335">
    <property type="entry name" value="S-adenosyl-L-methionine-dependent methyltransferases"/>
    <property type="match status" value="1"/>
</dbReference>
<evidence type="ECO:0000313" key="4">
    <source>
        <dbReference type="EMBL" id="VFB13545.1"/>
    </source>
</evidence>
<dbReference type="GO" id="GO:0016645">
    <property type="term" value="F:oxidoreductase activity, acting on the CH-NH group of donors"/>
    <property type="evidence" value="ECO:0007669"/>
    <property type="project" value="InterPro"/>
</dbReference>
<dbReference type="InterPro" id="IPR008471">
    <property type="entry name" value="MnmC-like_methylTransf"/>
</dbReference>
<reference evidence="3 6" key="3">
    <citation type="submission" date="2019-03" db="EMBL/GenBank/DDBJ databases">
        <title>Genomic Encyclopedia of Type Strains, Phase IV (KMG-IV): sequencing the most valuable type-strain genomes for metagenomic binning, comparative biology and taxonomic classification.</title>
        <authorList>
            <person name="Goeker M."/>
        </authorList>
    </citation>
    <scope>NUCLEOTIDE SEQUENCE [LARGE SCALE GENOMIC DNA]</scope>
    <source>
        <strain evidence="3 6">DSM 23917</strain>
    </source>
</reference>
<dbReference type="Proteomes" id="UP000295600">
    <property type="component" value="Unassembled WGS sequence"/>
</dbReference>
<evidence type="ECO:0000313" key="7">
    <source>
        <dbReference type="Proteomes" id="UP000396835"/>
    </source>
</evidence>
<dbReference type="PANTHER" id="PTHR39963">
    <property type="entry name" value="SLL0983 PROTEIN"/>
    <property type="match status" value="1"/>
</dbReference>
<evidence type="ECO:0000313" key="5">
    <source>
        <dbReference type="Proteomes" id="UP000279562"/>
    </source>
</evidence>
<dbReference type="EMBL" id="SLXB01000001">
    <property type="protein sequence ID" value="TCO96243.1"/>
    <property type="molecule type" value="Genomic_DNA"/>
</dbReference>
<dbReference type="Proteomes" id="UP000396835">
    <property type="component" value="Unassembled WGS sequence"/>
</dbReference>
<dbReference type="NCBIfam" id="NF033855">
    <property type="entry name" value="tRNA_MNMC2"/>
    <property type="match status" value="1"/>
</dbReference>
<gene>
    <name evidence="4" type="primary">mnmC</name>
    <name evidence="2" type="ORF">EII33_08650</name>
    <name evidence="3" type="ORF">EV202_10112</name>
    <name evidence="4" type="ORF">NCTC7812_01071</name>
</gene>
<reference evidence="4 7" key="2">
    <citation type="submission" date="2019-02" db="EMBL/GenBank/DDBJ databases">
        <authorList>
            <consortium name="Pathogen Informatics"/>
        </authorList>
    </citation>
    <scope>NUCLEOTIDE SEQUENCE [LARGE SCALE GENOMIC DNA]</scope>
    <source>
        <strain evidence="4 7">3012STDY7078512</strain>
    </source>
</reference>
<dbReference type="GO" id="GO:0004808">
    <property type="term" value="F:tRNA (5-methylaminomethyl-2-thiouridylate)(34)-methyltransferase activity"/>
    <property type="evidence" value="ECO:0007669"/>
    <property type="project" value="InterPro"/>
</dbReference>
<accession>A0A2R3MSQ6</accession>
<dbReference type="Gene3D" id="3.40.50.150">
    <property type="entry name" value="Vaccinia Virus protein VP39"/>
    <property type="match status" value="1"/>
</dbReference>
<dbReference type="OrthoDB" id="9786494at2"/>
<evidence type="ECO:0000313" key="6">
    <source>
        <dbReference type="Proteomes" id="UP000295600"/>
    </source>
</evidence>
<evidence type="ECO:0000313" key="3">
    <source>
        <dbReference type="EMBL" id="TCO96243.1"/>
    </source>
</evidence>
<dbReference type="AlphaFoldDB" id="A0A2R3MSQ6"/>
<dbReference type="PANTHER" id="PTHR39963:SF1">
    <property type="entry name" value="MNMC-LIKE METHYLTRANSFERASE DOMAIN-CONTAINING PROTEIN"/>
    <property type="match status" value="1"/>
</dbReference>
<dbReference type="GeneID" id="94548623"/>
<keyword evidence="5" id="KW-1185">Reference proteome</keyword>
<keyword evidence="3" id="KW-0489">Methyltransferase</keyword>
<dbReference type="KEGG" id="bhf:C3V43_09320"/>
<proteinExistence type="predicted"/>
<dbReference type="EMBL" id="CAACYH010000004">
    <property type="protein sequence ID" value="VFB13545.1"/>
    <property type="molecule type" value="Genomic_DNA"/>
</dbReference>
<name>A0A2R3MSQ6_9BACE</name>
<feature type="domain" description="MnmC-like methyltransferase" evidence="1">
    <location>
        <begin position="145"/>
        <end position="221"/>
    </location>
</feature>
<sequence>MKRVIEKTEDGSATLFVPQLNEHYHSVKGARTESQHIFIDMGLKASTALHPRVLEIGFGTGLNALLTLETAEKEKRHIHYTGIELYPLAWQEVDALKYSEHPLFKMLHQAPWEEEVNITPYFTLLKIQENVVSGGWLVVSDERLSLKYDLVYFDAFAPEKQPEMWKEEIFRSLYAVMNDNGILTTYCSKGVIRRMLQGIGFEVERLPGPPGGKREILRGRKIAVSGG</sequence>
<reference evidence="2 5" key="1">
    <citation type="submission" date="2018-11" db="EMBL/GenBank/DDBJ databases">
        <title>Genomes From Bacteria Associated with the Canine Oral Cavity: a Test Case for Automated Genome-Based Taxonomic Assignment.</title>
        <authorList>
            <person name="Coil D.A."/>
            <person name="Jospin G."/>
            <person name="Darling A.E."/>
            <person name="Wallis C."/>
            <person name="Davis I.J."/>
            <person name="Harris S."/>
            <person name="Eisen J.A."/>
            <person name="Holcombe L.J."/>
            <person name="O'Flynn C."/>
        </authorList>
    </citation>
    <scope>NUCLEOTIDE SEQUENCE [LARGE SCALE GENOMIC DNA]</scope>
    <source>
        <strain evidence="2 5">OH1047_COT-310</strain>
    </source>
</reference>
<dbReference type="Pfam" id="PF05430">
    <property type="entry name" value="Methyltransf_30"/>
    <property type="match status" value="1"/>
</dbReference>
<dbReference type="GO" id="GO:0032259">
    <property type="term" value="P:methylation"/>
    <property type="evidence" value="ECO:0007669"/>
    <property type="project" value="UniProtKB-KW"/>
</dbReference>
<evidence type="ECO:0000259" key="1">
    <source>
        <dbReference type="Pfam" id="PF05430"/>
    </source>
</evidence>
<evidence type="ECO:0000313" key="2">
    <source>
        <dbReference type="EMBL" id="RRD90251.1"/>
    </source>
</evidence>
<dbReference type="RefSeq" id="WP_106069576.1">
    <property type="nucleotide sequence ID" value="NZ_CAACYH010000004.1"/>
</dbReference>
<keyword evidence="3" id="KW-0808">Transferase</keyword>
<dbReference type="InterPro" id="IPR047785">
    <property type="entry name" value="tRNA_MNMC2"/>
</dbReference>
<organism evidence="3 6">
    <name type="scientific">Prevotella heparinolytica</name>
    <dbReference type="NCBI Taxonomy" id="28113"/>
    <lineage>
        <taxon>Bacteria</taxon>
        <taxon>Pseudomonadati</taxon>
        <taxon>Bacteroidota</taxon>
        <taxon>Bacteroidia</taxon>
        <taxon>Bacteroidales</taxon>
        <taxon>Bacteroidaceae</taxon>
        <taxon>Bacteroides</taxon>
    </lineage>
</organism>
<protein>
    <submittedName>
        <fullName evidence="2">SAM-dependent methyltransferase</fullName>
    </submittedName>
    <submittedName>
        <fullName evidence="4">tRNA 5-methylaminomethyl-2-thiouridine biosynthesis bifunctional protein MnmC</fullName>
    </submittedName>
    <submittedName>
        <fullName evidence="3">tRNA U34 5-methylaminomethyl-2-thiouridine-forming methyltransferase MnmC</fullName>
    </submittedName>
</protein>
<dbReference type="InterPro" id="IPR029063">
    <property type="entry name" value="SAM-dependent_MTases_sf"/>
</dbReference>